<evidence type="ECO:0000256" key="3">
    <source>
        <dbReference type="SAM" id="MobiDB-lite"/>
    </source>
</evidence>
<dbReference type="Pfam" id="PF14215">
    <property type="entry name" value="bHLH-MYC_N"/>
    <property type="match status" value="1"/>
</dbReference>
<dbReference type="EMBL" id="MK303741">
    <property type="protein sequence ID" value="QDL88414.1"/>
    <property type="molecule type" value="mRNA"/>
</dbReference>
<dbReference type="Pfam" id="PF23176">
    <property type="entry name" value="bHLH_LHW"/>
    <property type="match status" value="1"/>
</dbReference>
<dbReference type="InterPro" id="IPR043561">
    <property type="entry name" value="LHW-like"/>
</dbReference>
<evidence type="ECO:0000259" key="4">
    <source>
        <dbReference type="PROSITE" id="PS50888"/>
    </source>
</evidence>
<dbReference type="PANTHER" id="PTHR46196:SF4">
    <property type="entry name" value="TRANSCRIPTION FACTOR LHW"/>
    <property type="match status" value="1"/>
</dbReference>
<feature type="region of interest" description="Disordered" evidence="3">
    <location>
        <begin position="683"/>
        <end position="714"/>
    </location>
</feature>
<evidence type="ECO:0000256" key="1">
    <source>
        <dbReference type="ARBA" id="ARBA00023015"/>
    </source>
</evidence>
<reference evidence="5" key="1">
    <citation type="submission" date="2018-12" db="EMBL/GenBank/DDBJ databases">
        <authorList>
            <person name="Yang F."/>
            <person name="Zhu G."/>
            <person name="Wei Y."/>
        </authorList>
    </citation>
    <scope>NUCLEOTIDE SEQUENCE</scope>
</reference>
<keyword evidence="1" id="KW-0805">Transcription regulation</keyword>
<evidence type="ECO:0000313" key="5">
    <source>
        <dbReference type="EMBL" id="QDL88414.1"/>
    </source>
</evidence>
<name>A0A515HG58_CYMEN</name>
<dbReference type="PROSITE" id="PS50888">
    <property type="entry name" value="BHLH"/>
    <property type="match status" value="1"/>
</dbReference>
<feature type="region of interest" description="Disordered" evidence="3">
    <location>
        <begin position="642"/>
        <end position="665"/>
    </location>
</feature>
<protein>
    <submittedName>
        <fullName evidence="5">Transcription factor LHW-like isoform X1</fullName>
    </submittedName>
</protein>
<dbReference type="InterPro" id="IPR025610">
    <property type="entry name" value="MYC/MYB_N"/>
</dbReference>
<dbReference type="InterPro" id="IPR011598">
    <property type="entry name" value="bHLH_dom"/>
</dbReference>
<feature type="domain" description="BHLH" evidence="4">
    <location>
        <begin position="702"/>
        <end position="751"/>
    </location>
</feature>
<sequence>MGFEPGESLRRFCVEIGWSYAVFWRAVGYPSPKYLVWGDGHWFGKLQLSLSDDVNSHVNSSSEFQSLGVGSIDELVNKTMVPQVHVIGVGIVGQAACTGNHRWILRNVTGDNETTLKYFPDVNNQFLAGIQTIVIIPVFPHGVVQFGSTKRVMENLLFVNHARTSLMQLALEPVSSIHGLTQSAFGPNSTPSRCISPAISDYLFRDNCSNVDRSLSRRCNHQLAISSATRSLSNCSSSLSTQVKEKMSKFDVEGLPNKENVGTASPPFAELHQPMIHQAGNILFRLNKQLEDGLVDAQLTSDEDLMSLSRMPVTSGSLSFMAHNLLPACGSITQEPAISIKASVDGMFGDFDTESLLQKIEPMDCAKDMERLTSACTSEIVSTHGNVSCSNHLGMIRDTNSLNGNHPISVNSSTNKLSKKTQGVSIPGYLKQGNGLHSSGISSSSCGLPLLIGLQECRFGSSSIFEARQEIKSADCNGDDSCKAEKLQKVCAENDSSFISIQNEKSSSFSQLATSGDDLFDVLGLYDSLDGVKASRQQLTADVSACSSQLNLSPILYSVEDAISCTDVFSESNSDQLLDAVVSSVYQGARRSLDETLSLKASVKNVIGSSIPCPSLSNGGSASSGQKQGDYMFSSMVKGNAEATGSISHRTADRIEETETPEYNKSQTSLWVESGKNMNGDNFFTSHGKRVDEMSKLNRKRARPGETPRPRPKDRQLIMDRVKELREIVPNGAKCSIDTLLEKTIKHMLFLQSVSKHADKLKKTGEPKIISKDGAVVLKDNFRGGAAWAFEVGSRSLTCPIIVEDLNPPREMLVEMLCEERGLFLEIADLIRGLGLTILKGVMEARRDKIWARFAVEANRDVTRMEIFLSLVHLLEPTIGSGIIPQSVHNSKTQKNIQPALCSCNWGCI</sequence>
<keyword evidence="2" id="KW-0804">Transcription</keyword>
<dbReference type="GO" id="GO:0003700">
    <property type="term" value="F:DNA-binding transcription factor activity"/>
    <property type="evidence" value="ECO:0007669"/>
    <property type="project" value="InterPro"/>
</dbReference>
<accession>A0A515HG58</accession>
<proteinExistence type="evidence at transcript level"/>
<dbReference type="CDD" id="cd18915">
    <property type="entry name" value="bHLH_AtLHW_like"/>
    <property type="match status" value="1"/>
</dbReference>
<dbReference type="AlphaFoldDB" id="A0A515HG58"/>
<dbReference type="PANTHER" id="PTHR46196">
    <property type="entry name" value="TRANSCRIPTION FACTOR BHLH155-LIKE ISOFORM X1-RELATED"/>
    <property type="match status" value="1"/>
</dbReference>
<feature type="compositionally biased region" description="Basic and acidic residues" evidence="3">
    <location>
        <begin position="703"/>
        <end position="714"/>
    </location>
</feature>
<organism evidence="5">
    <name type="scientific">Cymbidium ensifolium</name>
    <name type="common">Orchid</name>
    <name type="synonym">Epidendrum ensifolium</name>
    <dbReference type="NCBI Taxonomy" id="78740"/>
    <lineage>
        <taxon>Eukaryota</taxon>
        <taxon>Viridiplantae</taxon>
        <taxon>Streptophyta</taxon>
        <taxon>Embryophyta</taxon>
        <taxon>Tracheophyta</taxon>
        <taxon>Spermatophyta</taxon>
        <taxon>Magnoliopsida</taxon>
        <taxon>Liliopsida</taxon>
        <taxon>Asparagales</taxon>
        <taxon>Orchidaceae</taxon>
        <taxon>Epidendroideae</taxon>
        <taxon>Cymbidieae</taxon>
        <taxon>Cymbidiinae</taxon>
        <taxon>Cymbidium</taxon>
    </lineage>
</organism>
<dbReference type="GO" id="GO:0046983">
    <property type="term" value="F:protein dimerization activity"/>
    <property type="evidence" value="ECO:0007669"/>
    <property type="project" value="InterPro"/>
</dbReference>
<evidence type="ECO:0000256" key="2">
    <source>
        <dbReference type="ARBA" id="ARBA00023163"/>
    </source>
</evidence>